<evidence type="ECO:0000313" key="4">
    <source>
        <dbReference type="Proteomes" id="UP000322283"/>
    </source>
</evidence>
<evidence type="ECO:0000313" key="3">
    <source>
        <dbReference type="Proteomes" id="UP000094598"/>
    </source>
</evidence>
<reference evidence="1 3" key="1">
    <citation type="submission" date="2016-08" db="EMBL/GenBank/DDBJ databases">
        <title>Moorella thermoacetica DSM 103132.</title>
        <authorList>
            <person name="Jendresen C.B."/>
            <person name="Redl S.M."/>
            <person name="Jensen T.O."/>
            <person name="Nielsen A.T."/>
        </authorList>
    </citation>
    <scope>NUCLEOTIDE SEQUENCE [LARGE SCALE GENOMIC DNA]</scope>
    <source>
        <strain evidence="1 3">DSM 103132</strain>
    </source>
</reference>
<gene>
    <name evidence="1" type="ORF">Maut_00318</name>
    <name evidence="2" type="ORF">MTAT_27380</name>
</gene>
<dbReference type="Proteomes" id="UP000322283">
    <property type="component" value="Unassembled WGS sequence"/>
</dbReference>
<keyword evidence="4" id="KW-1185">Reference proteome</keyword>
<name>A0AAC9HFJ0_NEOTH</name>
<proteinExistence type="predicted"/>
<organism evidence="1 3">
    <name type="scientific">Neomoorella thermoacetica</name>
    <name type="common">Clostridium thermoaceticum</name>
    <dbReference type="NCBI Taxonomy" id="1525"/>
    <lineage>
        <taxon>Bacteria</taxon>
        <taxon>Bacillati</taxon>
        <taxon>Bacillota</taxon>
        <taxon>Clostridia</taxon>
        <taxon>Neomoorellales</taxon>
        <taxon>Neomoorellaceae</taxon>
        <taxon>Neomoorella</taxon>
    </lineage>
</organism>
<reference evidence="2 4" key="2">
    <citation type="submission" date="2019-05" db="EMBL/GenBank/DDBJ databases">
        <title>Genome sequence of Moorella thermoacetica ATCC 33924.</title>
        <authorList>
            <person name="Poehlein A."/>
            <person name="Bengelsdorf F.R."/>
            <person name="Duerre P."/>
            <person name="Daniel R."/>
        </authorList>
    </citation>
    <scope>NUCLEOTIDE SEQUENCE [LARGE SCALE GENOMIC DNA]</scope>
    <source>
        <strain evidence="2 4">ATCC 33924</strain>
    </source>
</reference>
<sequence length="43" mass="5220">MELTIRTIGYSYHLFFVVHKSSIQHREVEKDIFPCRSRQIQEP</sequence>
<protein>
    <submittedName>
        <fullName evidence="1">Uncharacterized protein</fullName>
    </submittedName>
</protein>
<dbReference type="EMBL" id="VCDX01000015">
    <property type="protein sequence ID" value="TYL08308.1"/>
    <property type="molecule type" value="Genomic_DNA"/>
</dbReference>
<dbReference type="AlphaFoldDB" id="A0AAC9HFJ0"/>
<evidence type="ECO:0000313" key="1">
    <source>
        <dbReference type="EMBL" id="AOQ22796.1"/>
    </source>
</evidence>
<accession>A0AAC9HFJ0</accession>
<dbReference type="Proteomes" id="UP000094598">
    <property type="component" value="Chromosome"/>
</dbReference>
<evidence type="ECO:0000313" key="2">
    <source>
        <dbReference type="EMBL" id="TYL08308.1"/>
    </source>
</evidence>
<dbReference type="EMBL" id="CP017019">
    <property type="protein sequence ID" value="AOQ22796.1"/>
    <property type="molecule type" value="Genomic_DNA"/>
</dbReference>